<dbReference type="PROSITE" id="PS50297">
    <property type="entry name" value="ANK_REP_REGION"/>
    <property type="match status" value="2"/>
</dbReference>
<proteinExistence type="predicted"/>
<sequence length="196" mass="21304">MSLSQEEMDAIIYDARDGDLDFLKEVFSEIVPGSVLPTIKDDITLSTPVHMAAANGHLEVVKYLLSLLPHDEAVALVNQANESGNTALHWAAFNGHLPVVQLLVEEYGADVFAKNSSNHDALFEAEKNGQAEVENWFLSKFAIENDVRVEEDGENTKITFTPGTESKELDREAAEAEKSRADSVAAVADSTASLSL</sequence>
<dbReference type="GO" id="GO:0055117">
    <property type="term" value="P:regulation of cardiac muscle contraction"/>
    <property type="evidence" value="ECO:0007669"/>
    <property type="project" value="TreeGrafter"/>
</dbReference>
<evidence type="ECO:0000313" key="6">
    <source>
        <dbReference type="Proteomes" id="UP000195602"/>
    </source>
</evidence>
<dbReference type="PANTHER" id="PTHR24178:SF9">
    <property type="entry name" value="ANK_REP_REGION DOMAIN-CONTAINING PROTEIN"/>
    <property type="match status" value="1"/>
</dbReference>
<comment type="caution">
    <text evidence="5">The sequence shown here is derived from an EMBL/GenBank/DDBJ whole genome shotgun (WGS) entry which is preliminary data.</text>
</comment>
<dbReference type="PROSITE" id="PS50088">
    <property type="entry name" value="ANK_REPEAT"/>
    <property type="match status" value="2"/>
</dbReference>
<feature type="compositionally biased region" description="Basic and acidic residues" evidence="4">
    <location>
        <begin position="165"/>
        <end position="181"/>
    </location>
</feature>
<dbReference type="SMART" id="SM00248">
    <property type="entry name" value="ANK"/>
    <property type="match status" value="2"/>
</dbReference>
<keyword evidence="2 3" id="KW-0040">ANK repeat</keyword>
<reference evidence="5 6" key="1">
    <citation type="submission" date="2017-04" db="EMBL/GenBank/DDBJ databases">
        <title>Draft genome of the yeast Clavispora lusitaniae type strain CBS 6936.</title>
        <authorList>
            <person name="Durrens P."/>
            <person name="Klopp C."/>
            <person name="Biteau N."/>
            <person name="Fitton-Ouhabi V."/>
            <person name="Dementhon K."/>
            <person name="Accoceberry I."/>
            <person name="Sherman D.J."/>
            <person name="Noel T."/>
        </authorList>
    </citation>
    <scope>NUCLEOTIDE SEQUENCE [LARGE SCALE GENOMIC DNA]</scope>
    <source>
        <strain evidence="5 6">CBS 6936</strain>
    </source>
</reference>
<feature type="repeat" description="ANK" evidence="3">
    <location>
        <begin position="83"/>
        <end position="116"/>
    </location>
</feature>
<evidence type="ECO:0000256" key="3">
    <source>
        <dbReference type="PROSITE-ProRule" id="PRU00023"/>
    </source>
</evidence>
<organism evidence="5 6">
    <name type="scientific">Clavispora lusitaniae</name>
    <name type="common">Candida lusitaniae</name>
    <dbReference type="NCBI Taxonomy" id="36911"/>
    <lineage>
        <taxon>Eukaryota</taxon>
        <taxon>Fungi</taxon>
        <taxon>Dikarya</taxon>
        <taxon>Ascomycota</taxon>
        <taxon>Saccharomycotina</taxon>
        <taxon>Pichiomycetes</taxon>
        <taxon>Metschnikowiaceae</taxon>
        <taxon>Clavispora</taxon>
    </lineage>
</organism>
<evidence type="ECO:0008006" key="7">
    <source>
        <dbReference type="Google" id="ProtNLM"/>
    </source>
</evidence>
<evidence type="ECO:0000256" key="4">
    <source>
        <dbReference type="SAM" id="MobiDB-lite"/>
    </source>
</evidence>
<dbReference type="Pfam" id="PF12796">
    <property type="entry name" value="Ank_2"/>
    <property type="match status" value="1"/>
</dbReference>
<name>A0AA91PYQ1_CLALS</name>
<evidence type="ECO:0000256" key="1">
    <source>
        <dbReference type="ARBA" id="ARBA00022737"/>
    </source>
</evidence>
<dbReference type="AlphaFoldDB" id="A0AA91PYQ1"/>
<accession>A0AA91PYQ1</accession>
<dbReference type="GO" id="GO:0036371">
    <property type="term" value="P:protein localization to T-tubule"/>
    <property type="evidence" value="ECO:0007669"/>
    <property type="project" value="TreeGrafter"/>
</dbReference>
<dbReference type="EMBL" id="LYUB02000009">
    <property type="protein sequence ID" value="OVF08124.1"/>
    <property type="molecule type" value="Genomic_DNA"/>
</dbReference>
<dbReference type="PANTHER" id="PTHR24178">
    <property type="entry name" value="MOLTING PROTEIN MLT-4"/>
    <property type="match status" value="1"/>
</dbReference>
<evidence type="ECO:0000256" key="2">
    <source>
        <dbReference type="ARBA" id="ARBA00023043"/>
    </source>
</evidence>
<dbReference type="InterPro" id="IPR002110">
    <property type="entry name" value="Ankyrin_rpt"/>
</dbReference>
<evidence type="ECO:0000313" key="5">
    <source>
        <dbReference type="EMBL" id="OVF08124.1"/>
    </source>
</evidence>
<dbReference type="SUPFAM" id="SSF48403">
    <property type="entry name" value="Ankyrin repeat"/>
    <property type="match status" value="1"/>
</dbReference>
<gene>
    <name evidence="5" type="ORF">A9F13_09g00440</name>
</gene>
<dbReference type="InterPro" id="IPR036770">
    <property type="entry name" value="Ankyrin_rpt-contain_sf"/>
</dbReference>
<dbReference type="KEGG" id="clus:A9F13_09g00440"/>
<feature type="repeat" description="ANK" evidence="3">
    <location>
        <begin position="44"/>
        <end position="66"/>
    </location>
</feature>
<dbReference type="Proteomes" id="UP000195602">
    <property type="component" value="Unassembled WGS sequence"/>
</dbReference>
<feature type="region of interest" description="Disordered" evidence="4">
    <location>
        <begin position="153"/>
        <end position="182"/>
    </location>
</feature>
<keyword evidence="1" id="KW-0677">Repeat</keyword>
<protein>
    <recommendedName>
        <fullName evidence="7">Ankyrin repeat-containing protein</fullName>
    </recommendedName>
</protein>
<dbReference type="Gene3D" id="1.25.40.20">
    <property type="entry name" value="Ankyrin repeat-containing domain"/>
    <property type="match status" value="1"/>
</dbReference>
<dbReference type="OMA" id="EAENVGW"/>